<dbReference type="InterPro" id="IPR038071">
    <property type="entry name" value="UROD/MetE-like_sf"/>
</dbReference>
<dbReference type="CDD" id="cd00717">
    <property type="entry name" value="URO-D"/>
    <property type="match status" value="1"/>
</dbReference>
<proteinExistence type="inferred from homology"/>
<comment type="function">
    <text evidence="13">Catalyzes the sequential decarboxylation of four acetate groups of uroporphyrinogen-III (octacarboxyporphyrin) to yield coproporphyrinogen-III (tetracarboxyporphyrin) with the formation of intermediate hepta-, hexa- and penta-carboxylate porphyrinogens in the heme biosynthesis pathway. Acts on a number of porphyrinogens, but only coproporphyrinogen III can ultimately be converted to heme.</text>
</comment>
<evidence type="ECO:0000259" key="16">
    <source>
        <dbReference type="PROSITE" id="PS00906"/>
    </source>
</evidence>
<reference evidence="19" key="1">
    <citation type="journal article" date="2015" name="PLoS Genet.">
        <title>The dynamic genome and transcriptome of the human fungal pathogen Blastomyces and close relative Emmonsia.</title>
        <authorList>
            <person name="Munoz J.F."/>
            <person name="Gauthier G.M."/>
            <person name="Desjardins C.A."/>
            <person name="Gallo J.E."/>
            <person name="Holder J."/>
            <person name="Sullivan T.D."/>
            <person name="Marty A.J."/>
            <person name="Carmen J.C."/>
            <person name="Chen Z."/>
            <person name="Ding L."/>
            <person name="Gujja S."/>
            <person name="Magrini V."/>
            <person name="Misas E."/>
            <person name="Mitreva M."/>
            <person name="Priest M."/>
            <person name="Saif S."/>
            <person name="Whiston E.A."/>
            <person name="Young S."/>
            <person name="Zeng Q."/>
            <person name="Goldman W.E."/>
            <person name="Mardis E.R."/>
            <person name="Taylor J.W."/>
            <person name="McEwen J.G."/>
            <person name="Clay O.K."/>
            <person name="Klein B.S."/>
            <person name="Cuomo C.A."/>
        </authorList>
    </citation>
    <scope>NUCLEOTIDE SEQUENCE [LARGE SCALE GENOMIC DNA]</scope>
    <source>
        <strain evidence="19">SLH14081</strain>
    </source>
</reference>
<dbReference type="UniPathway" id="UPA00251">
    <property type="reaction ID" value="UER00321"/>
</dbReference>
<dbReference type="HAMAP" id="MF_00218">
    <property type="entry name" value="URO_D"/>
    <property type="match status" value="1"/>
</dbReference>
<dbReference type="InterPro" id="IPR000257">
    <property type="entry name" value="Uroporphyrinogen_deCOase"/>
</dbReference>
<evidence type="ECO:0000256" key="12">
    <source>
        <dbReference type="ARBA" id="ARBA00052550"/>
    </source>
</evidence>
<protein>
    <recommendedName>
        <fullName evidence="5 14">Uroporphyrinogen decarboxylase</fullName>
        <ecNumber evidence="4 14">4.1.1.37</ecNumber>
    </recommendedName>
</protein>
<evidence type="ECO:0000256" key="11">
    <source>
        <dbReference type="ARBA" id="ARBA00048033"/>
    </source>
</evidence>
<dbReference type="STRING" id="559298.A0A179V0S6"/>
<keyword evidence="19" id="KW-1185">Reference proteome</keyword>
<evidence type="ECO:0000256" key="6">
    <source>
        <dbReference type="ARBA" id="ARBA00022490"/>
    </source>
</evidence>
<evidence type="ECO:0000256" key="14">
    <source>
        <dbReference type="RuleBase" id="RU000554"/>
    </source>
</evidence>
<keyword evidence="9 14" id="KW-0456">Lyase</keyword>
<evidence type="ECO:0000256" key="9">
    <source>
        <dbReference type="ARBA" id="ARBA00023239"/>
    </source>
</evidence>
<dbReference type="PANTHER" id="PTHR21091">
    <property type="entry name" value="METHYLTETRAHYDROFOLATE:HOMOCYSTEINE METHYLTRANSFERASE RELATED"/>
    <property type="match status" value="1"/>
</dbReference>
<dbReference type="EMBL" id="GG657480">
    <property type="protein sequence ID" value="OAT13905.1"/>
    <property type="molecule type" value="Genomic_DNA"/>
</dbReference>
<dbReference type="PROSITE" id="PS00907">
    <property type="entry name" value="UROD_2"/>
    <property type="match status" value="1"/>
</dbReference>
<evidence type="ECO:0000256" key="7">
    <source>
        <dbReference type="ARBA" id="ARBA00022793"/>
    </source>
</evidence>
<dbReference type="SUPFAM" id="SSF51726">
    <property type="entry name" value="UROD/MetE-like"/>
    <property type="match status" value="1"/>
</dbReference>
<dbReference type="VEuPathDB" id="FungiDB:BDBG_09013"/>
<dbReference type="EC" id="4.1.1.37" evidence="4 14"/>
<name>A0A179V0S6_BLAGS</name>
<comment type="catalytic activity">
    <reaction evidence="11 14">
        <text>uroporphyrinogen III + 4 H(+) = coproporphyrinogen III + 4 CO2</text>
        <dbReference type="Rhea" id="RHEA:19865"/>
        <dbReference type="ChEBI" id="CHEBI:15378"/>
        <dbReference type="ChEBI" id="CHEBI:16526"/>
        <dbReference type="ChEBI" id="CHEBI:57308"/>
        <dbReference type="ChEBI" id="CHEBI:57309"/>
        <dbReference type="EC" id="4.1.1.37"/>
    </reaction>
</comment>
<evidence type="ECO:0000256" key="8">
    <source>
        <dbReference type="ARBA" id="ARBA00023133"/>
    </source>
</evidence>
<dbReference type="GeneID" id="8508453"/>
<dbReference type="OrthoDB" id="339900at2759"/>
<sequence length="365" mass="40991">MSSHQFEPLQNDLLLRAARGEKIERPPIWIMRQAGRYLPEYHQVKAKNDFFECCRSPEIASTLTLQPIERYSGLIDAAIIFSDILVIPQAMGMTVEMIDKKGPSFPEPLKSPDDPQYRQVLDKKVDVAKELDYVYKAITLTRHKLKGRVPLIGFCGSPWTLLCYMVEGGGSKMFIQSKTWVYRYPEATKALLQKIAEICVEYLALQVAAGAQLVQVFDSWAGELSPSSFAEFSLPYLRYISANLPKRLAGMGQEVVPMTVFAKGAWYALDALCDSGYNVVGLDWLHDPAEAMKIARGRVTLQGNADPGCLYGTRESITAIVENMVQGFWGEKRGWIANLGHGITPLVDPEDLKFYFREIHRLTSA</sequence>
<evidence type="ECO:0000313" key="18">
    <source>
        <dbReference type="EMBL" id="OAT13905.1"/>
    </source>
</evidence>
<comment type="subcellular location">
    <subcellularLocation>
        <location evidence="1">Cytoplasm</location>
    </subcellularLocation>
</comment>
<evidence type="ECO:0000256" key="2">
    <source>
        <dbReference type="ARBA" id="ARBA00004804"/>
    </source>
</evidence>
<dbReference type="PROSITE" id="PS00906">
    <property type="entry name" value="UROD_1"/>
    <property type="match status" value="1"/>
</dbReference>
<evidence type="ECO:0000256" key="10">
    <source>
        <dbReference type="ARBA" id="ARBA00023244"/>
    </source>
</evidence>
<keyword evidence="10 14" id="KW-0627">Porphyrin biosynthesis</keyword>
<dbReference type="RefSeq" id="XP_002620602.1">
    <property type="nucleotide sequence ID" value="XM_002620556.2"/>
</dbReference>
<dbReference type="FunFam" id="3.20.20.210:FF:000004">
    <property type="entry name" value="Uroporphyrinogen decarboxylase"/>
    <property type="match status" value="1"/>
</dbReference>
<evidence type="ECO:0000259" key="17">
    <source>
        <dbReference type="PROSITE" id="PS00907"/>
    </source>
</evidence>
<accession>A0A179V0S6</accession>
<feature type="domain" description="Uroporphyrinogen decarboxylase (URO-D)" evidence="16">
    <location>
        <begin position="27"/>
        <end position="36"/>
    </location>
</feature>
<dbReference type="GO" id="GO:0004853">
    <property type="term" value="F:uroporphyrinogen decarboxylase activity"/>
    <property type="evidence" value="ECO:0007669"/>
    <property type="project" value="UniProtKB-EC"/>
</dbReference>
<dbReference type="NCBIfam" id="TIGR01464">
    <property type="entry name" value="hemE"/>
    <property type="match status" value="1"/>
</dbReference>
<keyword evidence="6" id="KW-0963">Cytoplasm</keyword>
<keyword evidence="8" id="KW-0350">Heme biosynthesis</keyword>
<evidence type="ECO:0000256" key="5">
    <source>
        <dbReference type="ARBA" id="ARBA00014308"/>
    </source>
</evidence>
<feature type="domain" description="Uroporphyrinogen decarboxylase (URO-D)" evidence="17">
    <location>
        <begin position="152"/>
        <end position="168"/>
    </location>
</feature>
<evidence type="ECO:0000256" key="3">
    <source>
        <dbReference type="ARBA" id="ARBA00009935"/>
    </source>
</evidence>
<gene>
    <name evidence="18" type="ORF">BDBG_09013</name>
</gene>
<evidence type="ECO:0000256" key="4">
    <source>
        <dbReference type="ARBA" id="ARBA00012288"/>
    </source>
</evidence>
<evidence type="ECO:0000256" key="13">
    <source>
        <dbReference type="ARBA" id="ARBA00058098"/>
    </source>
</evidence>
<comment type="similarity">
    <text evidence="3 15">Belongs to the uroporphyrinogen decarboxylase family.</text>
</comment>
<comment type="catalytic activity">
    <reaction evidence="12">
        <text>uroporphyrinogen I + 4 H(+) = coproporphyrinogen I + 4 CO2</text>
        <dbReference type="Rhea" id="RHEA:31239"/>
        <dbReference type="ChEBI" id="CHEBI:15378"/>
        <dbReference type="ChEBI" id="CHEBI:16526"/>
        <dbReference type="ChEBI" id="CHEBI:62626"/>
        <dbReference type="ChEBI" id="CHEBI:62631"/>
    </reaction>
</comment>
<dbReference type="Pfam" id="PF01208">
    <property type="entry name" value="URO-D"/>
    <property type="match status" value="1"/>
</dbReference>
<keyword evidence="7 14" id="KW-0210">Decarboxylase</keyword>
<dbReference type="Gene3D" id="3.20.20.210">
    <property type="match status" value="1"/>
</dbReference>
<comment type="pathway">
    <text evidence="2 14">Porphyrin-containing compound metabolism; protoporphyrin-IX biosynthesis; coproporphyrinogen-III from 5-aminolevulinate: step 4/4.</text>
</comment>
<evidence type="ECO:0000256" key="15">
    <source>
        <dbReference type="RuleBase" id="RU004169"/>
    </source>
</evidence>
<dbReference type="Proteomes" id="UP000002038">
    <property type="component" value="Unassembled WGS sequence"/>
</dbReference>
<dbReference type="InterPro" id="IPR006361">
    <property type="entry name" value="Uroporphyrinogen_deCO2ase_HemE"/>
</dbReference>
<organism evidence="18 19">
    <name type="scientific">Blastomyces gilchristii (strain SLH14081)</name>
    <name type="common">Blastomyces dermatitidis</name>
    <dbReference type="NCBI Taxonomy" id="559298"/>
    <lineage>
        <taxon>Eukaryota</taxon>
        <taxon>Fungi</taxon>
        <taxon>Dikarya</taxon>
        <taxon>Ascomycota</taxon>
        <taxon>Pezizomycotina</taxon>
        <taxon>Eurotiomycetes</taxon>
        <taxon>Eurotiomycetidae</taxon>
        <taxon>Onygenales</taxon>
        <taxon>Ajellomycetaceae</taxon>
        <taxon>Blastomyces</taxon>
    </lineage>
</organism>
<dbReference type="GO" id="GO:0006782">
    <property type="term" value="P:protoporphyrinogen IX biosynthetic process"/>
    <property type="evidence" value="ECO:0007669"/>
    <property type="project" value="UniProtKB-UniPathway"/>
</dbReference>
<evidence type="ECO:0000313" key="19">
    <source>
        <dbReference type="Proteomes" id="UP000002038"/>
    </source>
</evidence>
<dbReference type="PANTHER" id="PTHR21091:SF169">
    <property type="entry name" value="UROPORPHYRINOGEN DECARBOXYLASE"/>
    <property type="match status" value="1"/>
</dbReference>
<dbReference type="KEGG" id="bgh:BDBG_09013"/>
<dbReference type="GO" id="GO:0005829">
    <property type="term" value="C:cytosol"/>
    <property type="evidence" value="ECO:0007669"/>
    <property type="project" value="TreeGrafter"/>
</dbReference>
<evidence type="ECO:0000256" key="1">
    <source>
        <dbReference type="ARBA" id="ARBA00004496"/>
    </source>
</evidence>
<dbReference type="AlphaFoldDB" id="A0A179V0S6"/>